<keyword evidence="1 4" id="KW-0808">Transferase</keyword>
<dbReference type="STRING" id="1318466.BN85407440"/>
<evidence type="ECO:0000313" key="5">
    <source>
        <dbReference type="Proteomes" id="UP000032740"/>
    </source>
</evidence>
<accession>U4KRN4</accession>
<sequence>MIRKMNDKDKSKYIELSLDFYQSEAVIEHVEMPISNLEQTFDLIISDSPYLEGYVYTYYNKVVAYCLLSFTYSNELGGLMVLLEELYVDPKYQGLGIGKKFLNYIEKVYKDSAIAIRLEIDDENGRAKKLYLKQGFEEREYSQMVKIIDEE</sequence>
<evidence type="ECO:0000256" key="2">
    <source>
        <dbReference type="ARBA" id="ARBA00023315"/>
    </source>
</evidence>
<dbReference type="Pfam" id="PF00583">
    <property type="entry name" value="Acetyltransf_1"/>
    <property type="match status" value="1"/>
</dbReference>
<name>U4KRN4_ALTPJ</name>
<dbReference type="InterPro" id="IPR000182">
    <property type="entry name" value="GNAT_dom"/>
</dbReference>
<dbReference type="CDD" id="cd04301">
    <property type="entry name" value="NAT_SF"/>
    <property type="match status" value="1"/>
</dbReference>
<reference evidence="4 5" key="1">
    <citation type="journal article" date="2013" name="J. Mol. Microbiol. Biotechnol.">
        <title>Analysis of the Complete Genomes of Acholeplasma brassicae , A. palmae and A. laidlawii and Their Comparison to the Obligate Parasites from ' Candidatus Phytoplasma'.</title>
        <authorList>
            <person name="Kube M."/>
            <person name="Siewert C."/>
            <person name="Migdoll A.M."/>
            <person name="Duduk B."/>
            <person name="Holz S."/>
            <person name="Rabus R."/>
            <person name="Seemuller E."/>
            <person name="Mitrovic J."/>
            <person name="Muller I."/>
            <person name="Buttner C."/>
            <person name="Reinhardt R."/>
        </authorList>
    </citation>
    <scope>NUCLEOTIDE SEQUENCE [LARGE SCALE GENOMIC DNA]</scope>
    <source>
        <strain evidence="4 5">J233</strain>
    </source>
</reference>
<dbReference type="PANTHER" id="PTHR43420">
    <property type="entry name" value="ACETYLTRANSFERASE"/>
    <property type="match status" value="1"/>
</dbReference>
<proteinExistence type="predicted"/>
<dbReference type="AlphaFoldDB" id="U4KRN4"/>
<dbReference type="PROSITE" id="PS51186">
    <property type="entry name" value="GNAT"/>
    <property type="match status" value="1"/>
</dbReference>
<dbReference type="EMBL" id="FO681347">
    <property type="protein sequence ID" value="CCV64321.1"/>
    <property type="molecule type" value="Genomic_DNA"/>
</dbReference>
<dbReference type="OrthoDB" id="370325at2"/>
<dbReference type="InterPro" id="IPR016181">
    <property type="entry name" value="Acyl_CoA_acyltransferase"/>
</dbReference>
<dbReference type="KEGG" id="apal:BN85407440"/>
<evidence type="ECO:0000256" key="1">
    <source>
        <dbReference type="ARBA" id="ARBA00022679"/>
    </source>
</evidence>
<dbReference type="SUPFAM" id="SSF55729">
    <property type="entry name" value="Acyl-CoA N-acyltransferases (Nat)"/>
    <property type="match status" value="1"/>
</dbReference>
<dbReference type="HOGENOM" id="CLU_013985_34_9_14"/>
<evidence type="ECO:0000313" key="4">
    <source>
        <dbReference type="EMBL" id="CCV64321.1"/>
    </source>
</evidence>
<evidence type="ECO:0000259" key="3">
    <source>
        <dbReference type="PROSITE" id="PS51186"/>
    </source>
</evidence>
<dbReference type="Gene3D" id="3.40.630.30">
    <property type="match status" value="1"/>
</dbReference>
<keyword evidence="2 4" id="KW-0012">Acyltransferase</keyword>
<organism evidence="4 5">
    <name type="scientific">Alteracholeplasma palmae (strain ATCC 49389 / J233)</name>
    <name type="common">Acholeplasma palmae</name>
    <dbReference type="NCBI Taxonomy" id="1318466"/>
    <lineage>
        <taxon>Bacteria</taxon>
        <taxon>Bacillati</taxon>
        <taxon>Mycoplasmatota</taxon>
        <taxon>Mollicutes</taxon>
        <taxon>Acholeplasmatales</taxon>
        <taxon>Acholeplasmataceae</taxon>
        <taxon>Acholeplasma</taxon>
    </lineage>
</organism>
<keyword evidence="5" id="KW-1185">Reference proteome</keyword>
<gene>
    <name evidence="4" type="ORF">BN85407440</name>
</gene>
<dbReference type="GO" id="GO:0016747">
    <property type="term" value="F:acyltransferase activity, transferring groups other than amino-acyl groups"/>
    <property type="evidence" value="ECO:0007669"/>
    <property type="project" value="InterPro"/>
</dbReference>
<dbReference type="InterPro" id="IPR050680">
    <property type="entry name" value="YpeA/RimI_acetyltransf"/>
</dbReference>
<dbReference type="Proteomes" id="UP000032740">
    <property type="component" value="Chromosome"/>
</dbReference>
<protein>
    <submittedName>
        <fullName evidence="4">Acyl-CoA N-acyltransferase</fullName>
    </submittedName>
</protein>
<feature type="domain" description="N-acetyltransferase" evidence="3">
    <location>
        <begin position="1"/>
        <end position="151"/>
    </location>
</feature>
<dbReference type="RefSeq" id="WP_026658948.1">
    <property type="nucleotide sequence ID" value="NC_022538.1"/>
</dbReference>